<dbReference type="InterPro" id="IPR003661">
    <property type="entry name" value="HisK_dim/P_dom"/>
</dbReference>
<protein>
    <recommendedName>
        <fullName evidence="3">histidine kinase</fullName>
        <ecNumber evidence="3">2.7.13.3</ecNumber>
    </recommendedName>
</protein>
<evidence type="ECO:0000256" key="7">
    <source>
        <dbReference type="ARBA" id="ARBA00022741"/>
    </source>
</evidence>
<dbReference type="InterPro" id="IPR001789">
    <property type="entry name" value="Sig_transdc_resp-reg_receiver"/>
</dbReference>
<dbReference type="InterPro" id="IPR011006">
    <property type="entry name" value="CheY-like_superfamily"/>
</dbReference>
<dbReference type="SUPFAM" id="SSF52172">
    <property type="entry name" value="CheY-like"/>
    <property type="match status" value="1"/>
</dbReference>
<dbReference type="Gene3D" id="1.10.287.130">
    <property type="match status" value="1"/>
</dbReference>
<dbReference type="EMBL" id="RZIJ01000030">
    <property type="protein sequence ID" value="RUQ64027.1"/>
    <property type="molecule type" value="Genomic_DNA"/>
</dbReference>
<name>A0A3S0VEN2_9PROT</name>
<dbReference type="Pfam" id="PF01627">
    <property type="entry name" value="Hpt"/>
    <property type="match status" value="1"/>
</dbReference>
<evidence type="ECO:0000256" key="13">
    <source>
        <dbReference type="SAM" id="Phobius"/>
    </source>
</evidence>
<dbReference type="SUPFAM" id="SSF47384">
    <property type="entry name" value="Homodimeric domain of signal transducing histidine kinase"/>
    <property type="match status" value="1"/>
</dbReference>
<evidence type="ECO:0000256" key="12">
    <source>
        <dbReference type="PROSITE-ProRule" id="PRU00169"/>
    </source>
</evidence>
<dbReference type="SUPFAM" id="SSF55874">
    <property type="entry name" value="ATPase domain of HSP90 chaperone/DNA topoisomerase II/histidine kinase"/>
    <property type="match status" value="1"/>
</dbReference>
<dbReference type="AlphaFoldDB" id="A0A3S0VEN2"/>
<evidence type="ECO:0000259" key="14">
    <source>
        <dbReference type="PROSITE" id="PS50109"/>
    </source>
</evidence>
<dbReference type="InterPro" id="IPR003594">
    <property type="entry name" value="HATPase_dom"/>
</dbReference>
<reference evidence="16 17" key="1">
    <citation type="submission" date="2018-12" db="EMBL/GenBank/DDBJ databases">
        <authorList>
            <person name="Yang Y."/>
        </authorList>
    </citation>
    <scope>NUCLEOTIDE SEQUENCE [LARGE SCALE GENOMIC DNA]</scope>
    <source>
        <strain evidence="16 17">GSF71</strain>
    </source>
</reference>
<dbReference type="InterPro" id="IPR036890">
    <property type="entry name" value="HATPase_C_sf"/>
</dbReference>
<feature type="domain" description="Response regulatory" evidence="15">
    <location>
        <begin position="616"/>
        <end position="733"/>
    </location>
</feature>
<dbReference type="EC" id="2.7.13.3" evidence="3"/>
<dbReference type="InterPro" id="IPR008207">
    <property type="entry name" value="Sig_transdc_His_kin_Hpt_dom"/>
</dbReference>
<dbReference type="CDD" id="cd18774">
    <property type="entry name" value="PDC2_HK_sensor"/>
    <property type="match status" value="1"/>
</dbReference>
<evidence type="ECO:0000256" key="5">
    <source>
        <dbReference type="ARBA" id="ARBA00022553"/>
    </source>
</evidence>
<dbReference type="Pfam" id="PF00512">
    <property type="entry name" value="HisKA"/>
    <property type="match status" value="1"/>
</dbReference>
<dbReference type="Gene3D" id="3.40.50.2300">
    <property type="match status" value="1"/>
</dbReference>
<dbReference type="PRINTS" id="PR00344">
    <property type="entry name" value="BCTRLSENSOR"/>
</dbReference>
<dbReference type="Proteomes" id="UP000280346">
    <property type="component" value="Unassembled WGS sequence"/>
</dbReference>
<keyword evidence="5 12" id="KW-0597">Phosphoprotein</keyword>
<dbReference type="Gene3D" id="3.30.565.10">
    <property type="entry name" value="Histidine kinase-like ATPase, C-terminal domain"/>
    <property type="match status" value="1"/>
</dbReference>
<comment type="catalytic activity">
    <reaction evidence="1">
        <text>ATP + protein L-histidine = ADP + protein N-phospho-L-histidine.</text>
        <dbReference type="EC" id="2.7.13.3"/>
    </reaction>
</comment>
<proteinExistence type="predicted"/>
<dbReference type="Pfam" id="PF02518">
    <property type="entry name" value="HATPase_c"/>
    <property type="match status" value="1"/>
</dbReference>
<keyword evidence="6 13" id="KW-0812">Transmembrane</keyword>
<feature type="domain" description="Histidine kinase" evidence="14">
    <location>
        <begin position="371"/>
        <end position="592"/>
    </location>
</feature>
<feature type="transmembrane region" description="Helical" evidence="13">
    <location>
        <begin position="316"/>
        <end position="338"/>
    </location>
</feature>
<keyword evidence="9 13" id="KW-1133">Transmembrane helix</keyword>
<dbReference type="CDD" id="cd00088">
    <property type="entry name" value="HPT"/>
    <property type="match status" value="1"/>
</dbReference>
<dbReference type="GO" id="GO:0005524">
    <property type="term" value="F:ATP binding"/>
    <property type="evidence" value="ECO:0007669"/>
    <property type="project" value="UniProtKB-KW"/>
</dbReference>
<evidence type="ECO:0000313" key="17">
    <source>
        <dbReference type="Proteomes" id="UP000280346"/>
    </source>
</evidence>
<dbReference type="FunFam" id="3.30.565.10:FF:000010">
    <property type="entry name" value="Sensor histidine kinase RcsC"/>
    <property type="match status" value="1"/>
</dbReference>
<dbReference type="PROSITE" id="PS50109">
    <property type="entry name" value="HIS_KIN"/>
    <property type="match status" value="1"/>
</dbReference>
<dbReference type="InterPro" id="IPR005467">
    <property type="entry name" value="His_kinase_dom"/>
</dbReference>
<dbReference type="Gene3D" id="1.20.120.160">
    <property type="entry name" value="HPT domain"/>
    <property type="match status" value="1"/>
</dbReference>
<evidence type="ECO:0000256" key="4">
    <source>
        <dbReference type="ARBA" id="ARBA00022475"/>
    </source>
</evidence>
<dbReference type="GO" id="GO:0005886">
    <property type="term" value="C:plasma membrane"/>
    <property type="evidence" value="ECO:0007669"/>
    <property type="project" value="UniProtKB-SubCell"/>
</dbReference>
<dbReference type="SMART" id="SM00387">
    <property type="entry name" value="HATPase_c"/>
    <property type="match status" value="1"/>
</dbReference>
<dbReference type="InterPro" id="IPR036097">
    <property type="entry name" value="HisK_dim/P_sf"/>
</dbReference>
<dbReference type="InterPro" id="IPR036641">
    <property type="entry name" value="HPT_dom_sf"/>
</dbReference>
<dbReference type="Gene3D" id="3.30.450.20">
    <property type="entry name" value="PAS domain"/>
    <property type="match status" value="1"/>
</dbReference>
<dbReference type="OrthoDB" id="9801651at2"/>
<keyword evidence="17" id="KW-1185">Reference proteome</keyword>
<evidence type="ECO:0000256" key="8">
    <source>
        <dbReference type="ARBA" id="ARBA00022840"/>
    </source>
</evidence>
<gene>
    <name evidence="16" type="ORF">EJ913_26625</name>
</gene>
<accession>A0A3S0VEN2</accession>
<dbReference type="InterPro" id="IPR004358">
    <property type="entry name" value="Sig_transdc_His_kin-like_C"/>
</dbReference>
<dbReference type="PANTHER" id="PTHR45339:SF1">
    <property type="entry name" value="HYBRID SIGNAL TRANSDUCTION HISTIDINE KINASE J"/>
    <property type="match status" value="1"/>
</dbReference>
<dbReference type="CDD" id="cd16922">
    <property type="entry name" value="HATPase_EvgS-ArcB-TorS-like"/>
    <property type="match status" value="1"/>
</dbReference>
<evidence type="ECO:0000256" key="10">
    <source>
        <dbReference type="ARBA" id="ARBA00023012"/>
    </source>
</evidence>
<comment type="subcellular location">
    <subcellularLocation>
        <location evidence="2">Cell membrane</location>
        <topology evidence="2">Multi-pass membrane protein</topology>
    </subcellularLocation>
</comment>
<comment type="caution">
    <text evidence="16">The sequence shown here is derived from an EMBL/GenBank/DDBJ whole genome shotgun (WGS) entry which is preliminary data.</text>
</comment>
<keyword evidence="11 13" id="KW-0472">Membrane</keyword>
<dbReference type="SMART" id="SM00448">
    <property type="entry name" value="REC"/>
    <property type="match status" value="1"/>
</dbReference>
<evidence type="ECO:0000256" key="9">
    <source>
        <dbReference type="ARBA" id="ARBA00022989"/>
    </source>
</evidence>
<dbReference type="SUPFAM" id="SSF47226">
    <property type="entry name" value="Histidine-containing phosphotransfer domain, HPT domain"/>
    <property type="match status" value="1"/>
</dbReference>
<dbReference type="SMART" id="SM00388">
    <property type="entry name" value="HisKA"/>
    <property type="match status" value="1"/>
</dbReference>
<keyword evidence="8" id="KW-0067">ATP-binding</keyword>
<feature type="modified residue" description="4-aspartylphosphate" evidence="12">
    <location>
        <position position="665"/>
    </location>
</feature>
<evidence type="ECO:0000256" key="1">
    <source>
        <dbReference type="ARBA" id="ARBA00000085"/>
    </source>
</evidence>
<feature type="transmembrane region" description="Helical" evidence="13">
    <location>
        <begin position="60"/>
        <end position="82"/>
    </location>
</feature>
<keyword evidence="4" id="KW-1003">Cell membrane</keyword>
<dbReference type="PANTHER" id="PTHR45339">
    <property type="entry name" value="HYBRID SIGNAL TRANSDUCTION HISTIDINE KINASE J"/>
    <property type="match status" value="1"/>
</dbReference>
<organism evidence="16 17">
    <name type="scientific">Azospirillum doebereinerae</name>
    <dbReference type="NCBI Taxonomy" id="92933"/>
    <lineage>
        <taxon>Bacteria</taxon>
        <taxon>Pseudomonadati</taxon>
        <taxon>Pseudomonadota</taxon>
        <taxon>Alphaproteobacteria</taxon>
        <taxon>Rhodospirillales</taxon>
        <taxon>Azospirillaceae</taxon>
        <taxon>Azospirillum</taxon>
    </lineage>
</organism>
<evidence type="ECO:0000259" key="15">
    <source>
        <dbReference type="PROSITE" id="PS50110"/>
    </source>
</evidence>
<dbReference type="CDD" id="cd17546">
    <property type="entry name" value="REC_hyHK_CKI1_RcsC-like"/>
    <property type="match status" value="1"/>
</dbReference>
<dbReference type="PROSITE" id="PS50110">
    <property type="entry name" value="RESPONSE_REGULATORY"/>
    <property type="match status" value="1"/>
</dbReference>
<keyword evidence="10" id="KW-0902">Two-component regulatory system</keyword>
<sequence length="855" mass="93427">MKGFSLGGGSGAADSIDEASNEDGVSIMTLQPLASETLRIQNGFRPLWSMLKAKGCRRRWLSLALLPLAAYVLLLLAAVSYVQSQMLHERLNDQLEKVSDSVQQILAQEIAYLSGIAISKTLDAADLDGFRVAAELAWRERPAVYTIVLNDEDQQLLNLRLGKGRKPPIWEADSLKRVWATGKPAVGDLVNGMFAVRVPVLRDGKVRYVLSEILDPQMFNNLLHAEFSAKGWIAALIDRRLTILARSENAERFVGLSPTSDIVRNIRTGRTGLEKVITKDGIPSYGAVVPLGGSGWYLGIGIPESVAEASYQSTRWLLIGGGGALLVVMIAFGLWIGWRSVGMLEDKTEVLSANLVNAHRESDEKSTFLAVMSHELRTPLTGIIGFSELLTNSGLDEQQKEWVLHQRIAGRHLMAIINDILDYSKAQAGGIRLEVIDFDVVAMLEEAMALSRPMADAKDLALVIGETSGTARWLQGDPTRLQQVVNNFLSNALKFTAKGEVRLSMGQESIGESRILLKITVQDTGIGVPADQQGRLFKRFNQANSAVAREYGGTGLGLSICKSLVELMGGTIGFESVAGQGSAFWFSVPLAVGSEPVKNMVETVDCAPADSGPRARILLVEDSRVNQFLTRTILERDGYRVALAADGAEAVDKIQRDRFDLVLMDVHLPVLDGVGATRAIRALGDGYARIPIWALTGSVVEEDIRNCLSAGMDGHLAKPFLPKDLLSIVKRSLEQRRSSGAAPNPPTLDPEMYRAMVSSLGQEKMDELQAVFFDWLRSAKAEFPDPRTDWNALHEEAHRFIGSAGMFGYFRIVEAARELCQACQSLDSARVERSHARLLAEVDAACETQGTMRMS</sequence>
<dbReference type="Pfam" id="PF00072">
    <property type="entry name" value="Response_reg"/>
    <property type="match status" value="1"/>
</dbReference>
<keyword evidence="7" id="KW-0547">Nucleotide-binding</keyword>
<evidence type="ECO:0000256" key="2">
    <source>
        <dbReference type="ARBA" id="ARBA00004651"/>
    </source>
</evidence>
<evidence type="ECO:0000256" key="3">
    <source>
        <dbReference type="ARBA" id="ARBA00012438"/>
    </source>
</evidence>
<evidence type="ECO:0000256" key="6">
    <source>
        <dbReference type="ARBA" id="ARBA00022692"/>
    </source>
</evidence>
<evidence type="ECO:0000313" key="16">
    <source>
        <dbReference type="EMBL" id="RUQ64027.1"/>
    </source>
</evidence>
<dbReference type="CDD" id="cd00082">
    <property type="entry name" value="HisKA"/>
    <property type="match status" value="1"/>
</dbReference>
<evidence type="ECO:0000256" key="11">
    <source>
        <dbReference type="ARBA" id="ARBA00023136"/>
    </source>
</evidence>
<dbReference type="GO" id="GO:0000155">
    <property type="term" value="F:phosphorelay sensor kinase activity"/>
    <property type="evidence" value="ECO:0007669"/>
    <property type="project" value="InterPro"/>
</dbReference>